<proteinExistence type="predicted"/>
<feature type="transmembrane region" description="Helical" evidence="3">
    <location>
        <begin position="302"/>
        <end position="322"/>
    </location>
</feature>
<evidence type="ECO:0000256" key="2">
    <source>
        <dbReference type="PROSITE-ProRule" id="PRU00284"/>
    </source>
</evidence>
<dbReference type="CDD" id="cd11386">
    <property type="entry name" value="MCP_signal"/>
    <property type="match status" value="1"/>
</dbReference>
<feature type="transmembrane region" description="Helical" evidence="3">
    <location>
        <begin position="212"/>
        <end position="232"/>
    </location>
</feature>
<keyword evidence="3" id="KW-0472">Membrane</keyword>
<dbReference type="GO" id="GO:0016020">
    <property type="term" value="C:membrane"/>
    <property type="evidence" value="ECO:0007669"/>
    <property type="project" value="InterPro"/>
</dbReference>
<name>A0A540WWB8_9BACT</name>
<gene>
    <name evidence="5" type="ORF">FJV41_24645</name>
</gene>
<dbReference type="SUPFAM" id="SSF58104">
    <property type="entry name" value="Methyl-accepting chemotaxis protein (MCP) signaling domain"/>
    <property type="match status" value="1"/>
</dbReference>
<dbReference type="AlphaFoldDB" id="A0A540WWB8"/>
<feature type="transmembrane region" description="Helical" evidence="3">
    <location>
        <begin position="239"/>
        <end position="264"/>
    </location>
</feature>
<dbReference type="Proteomes" id="UP000315369">
    <property type="component" value="Unassembled WGS sequence"/>
</dbReference>
<dbReference type="SMART" id="SM00283">
    <property type="entry name" value="MA"/>
    <property type="match status" value="1"/>
</dbReference>
<sequence>MARSHVSQRSSSMFHVSPRGLPFMKGRFDGRWLSRLARVLLVLAVWGSDVQAQVREGGVDDLREGWLYRWGDSPLGPEGVPVWAREADTSAWRPMQALGTPPGRGRHTLLWVSIPIPEGGWGEPALLLGSVSNAFEVYVGGRRVYSSGTVNPSGTEVRQGILGKLIPLPSSVQGSRMLLRIQSSTPAIGVTLRAQVGSHPALMAQVLRQGQASLLTGVLLVVVALVALGMALMGGQRRVLLSLAVFAGSSGVLLAGMSGVLPLAWDVDRVMGQVTFTAAYCVLPGLGWFILDGILEGRLRWFRGLVWCLTVLAVLNTAVVLVDLGVASWLFQVVMLYSIPCLLAYVIVAVVAAYRGNVDARIFGVGLGVLAAILVLGMLPLLGWVKLEGSFVHWGFLALTASLVGIVARRSLRVVRSLESHTRQLEARRLDVQMLARDMGRGAGELASVVQQLRTSSEAQTVGIDRQATALKELDQTVQEIRQGSLVTSEKTRALTHSIVVAEEAGREGGAAIEKTLTNLEAIRLEVSGMAARMLALDSRTREISGIVDTVKGLADQSNMLAVNAAIEAARSGEHGKGFAVVSREVRSLADQSVVATQRIREVLEGVSTSMREAAKLSEQGEQRVRVGLDAVRVSGTQLQKLAGIIGDTSGSVRQISAAVSQQEAGTSQIAVAIQDLSQEMQQTLRVVEETRNVARSVQTLAERMTNSAASTLQSGSLAD</sequence>
<evidence type="ECO:0000313" key="5">
    <source>
        <dbReference type="EMBL" id="TQF13306.1"/>
    </source>
</evidence>
<feature type="transmembrane region" description="Helical" evidence="3">
    <location>
        <begin position="334"/>
        <end position="355"/>
    </location>
</feature>
<dbReference type="PROSITE" id="PS50111">
    <property type="entry name" value="CHEMOTAXIS_TRANSDUC_2"/>
    <property type="match status" value="1"/>
</dbReference>
<feature type="domain" description="Methyl-accepting transducer" evidence="4">
    <location>
        <begin position="435"/>
        <end position="678"/>
    </location>
</feature>
<dbReference type="Gene3D" id="1.10.287.950">
    <property type="entry name" value="Methyl-accepting chemotaxis protein"/>
    <property type="match status" value="1"/>
</dbReference>
<keyword evidence="6" id="KW-1185">Reference proteome</keyword>
<keyword evidence="3" id="KW-0812">Transmembrane</keyword>
<feature type="transmembrane region" description="Helical" evidence="3">
    <location>
        <begin position="362"/>
        <end position="385"/>
    </location>
</feature>
<evidence type="ECO:0000256" key="1">
    <source>
        <dbReference type="ARBA" id="ARBA00023224"/>
    </source>
</evidence>
<dbReference type="Pfam" id="PF00015">
    <property type="entry name" value="MCPsignal"/>
    <property type="match status" value="1"/>
</dbReference>
<protein>
    <submittedName>
        <fullName evidence="5">Chemotaxis protein</fullName>
    </submittedName>
</protein>
<reference evidence="5 6" key="1">
    <citation type="submission" date="2019-06" db="EMBL/GenBank/DDBJ databases">
        <authorList>
            <person name="Livingstone P."/>
            <person name="Whitworth D."/>
        </authorList>
    </citation>
    <scope>NUCLEOTIDE SEQUENCE [LARGE SCALE GENOMIC DNA]</scope>
    <source>
        <strain evidence="5 6">AM401</strain>
    </source>
</reference>
<keyword evidence="3" id="KW-1133">Transmembrane helix</keyword>
<organism evidence="5 6">
    <name type="scientific">Myxococcus llanfairpwllgwyngyllgogerychwyrndrobwllllantysiliogogogochensis</name>
    <dbReference type="NCBI Taxonomy" id="2590453"/>
    <lineage>
        <taxon>Bacteria</taxon>
        <taxon>Pseudomonadati</taxon>
        <taxon>Myxococcota</taxon>
        <taxon>Myxococcia</taxon>
        <taxon>Myxococcales</taxon>
        <taxon>Cystobacterineae</taxon>
        <taxon>Myxococcaceae</taxon>
        <taxon>Myxococcus</taxon>
    </lineage>
</organism>
<evidence type="ECO:0000256" key="3">
    <source>
        <dbReference type="SAM" id="Phobius"/>
    </source>
</evidence>
<dbReference type="EMBL" id="VIFM01000105">
    <property type="protein sequence ID" value="TQF13306.1"/>
    <property type="molecule type" value="Genomic_DNA"/>
</dbReference>
<accession>A0A540WWB8</accession>
<evidence type="ECO:0000313" key="6">
    <source>
        <dbReference type="Proteomes" id="UP000315369"/>
    </source>
</evidence>
<comment type="caution">
    <text evidence="5">The sequence shown here is derived from an EMBL/GenBank/DDBJ whole genome shotgun (WGS) entry which is preliminary data.</text>
</comment>
<dbReference type="PANTHER" id="PTHR32089">
    <property type="entry name" value="METHYL-ACCEPTING CHEMOTAXIS PROTEIN MCPB"/>
    <property type="match status" value="1"/>
</dbReference>
<dbReference type="PANTHER" id="PTHR32089:SF112">
    <property type="entry name" value="LYSOZYME-LIKE PROTEIN-RELATED"/>
    <property type="match status" value="1"/>
</dbReference>
<feature type="transmembrane region" description="Helical" evidence="3">
    <location>
        <begin position="270"/>
        <end position="290"/>
    </location>
</feature>
<dbReference type="InterPro" id="IPR004089">
    <property type="entry name" value="MCPsignal_dom"/>
</dbReference>
<keyword evidence="1 2" id="KW-0807">Transducer</keyword>
<feature type="transmembrane region" description="Helical" evidence="3">
    <location>
        <begin position="391"/>
        <end position="408"/>
    </location>
</feature>
<dbReference type="GO" id="GO:0007165">
    <property type="term" value="P:signal transduction"/>
    <property type="evidence" value="ECO:0007669"/>
    <property type="project" value="UniProtKB-KW"/>
</dbReference>
<evidence type="ECO:0000259" key="4">
    <source>
        <dbReference type="PROSITE" id="PS50111"/>
    </source>
</evidence>
<dbReference type="OrthoDB" id="5498895at2"/>